<evidence type="ECO:0000313" key="1">
    <source>
        <dbReference type="EMBL" id="MED6261486.1"/>
    </source>
</evidence>
<dbReference type="EMBL" id="JAHUTI010090163">
    <property type="protein sequence ID" value="MED6261486.1"/>
    <property type="molecule type" value="Genomic_DNA"/>
</dbReference>
<dbReference type="Proteomes" id="UP001345963">
    <property type="component" value="Unassembled WGS sequence"/>
</dbReference>
<sequence>MMFLYNKILIMFKHIKGLIFKRSTGSDYRIIPCSTCPPSKVTHQLERPAHIAYQSANLSFHGLLTSPSFNRFIKMHCFLKPDDYGTPILPENII</sequence>
<accession>A0ABU7CEV0</accession>
<proteinExistence type="predicted"/>
<organism evidence="1 2">
    <name type="scientific">Ataeniobius toweri</name>
    <dbReference type="NCBI Taxonomy" id="208326"/>
    <lineage>
        <taxon>Eukaryota</taxon>
        <taxon>Metazoa</taxon>
        <taxon>Chordata</taxon>
        <taxon>Craniata</taxon>
        <taxon>Vertebrata</taxon>
        <taxon>Euteleostomi</taxon>
        <taxon>Actinopterygii</taxon>
        <taxon>Neopterygii</taxon>
        <taxon>Teleostei</taxon>
        <taxon>Neoteleostei</taxon>
        <taxon>Acanthomorphata</taxon>
        <taxon>Ovalentaria</taxon>
        <taxon>Atherinomorphae</taxon>
        <taxon>Cyprinodontiformes</taxon>
        <taxon>Goodeidae</taxon>
        <taxon>Ataeniobius</taxon>
    </lineage>
</organism>
<keyword evidence="2" id="KW-1185">Reference proteome</keyword>
<reference evidence="1 2" key="1">
    <citation type="submission" date="2021-07" db="EMBL/GenBank/DDBJ databases">
        <authorList>
            <person name="Palmer J.M."/>
        </authorList>
    </citation>
    <scope>NUCLEOTIDE SEQUENCE [LARGE SCALE GENOMIC DNA]</scope>
    <source>
        <strain evidence="1 2">AT_MEX2019</strain>
        <tissue evidence="1">Muscle</tissue>
    </source>
</reference>
<protein>
    <submittedName>
        <fullName evidence="1">Uncharacterized protein</fullName>
    </submittedName>
</protein>
<gene>
    <name evidence="1" type="ORF">ATANTOWER_005826</name>
</gene>
<evidence type="ECO:0000313" key="2">
    <source>
        <dbReference type="Proteomes" id="UP001345963"/>
    </source>
</evidence>
<comment type="caution">
    <text evidence="1">The sequence shown here is derived from an EMBL/GenBank/DDBJ whole genome shotgun (WGS) entry which is preliminary data.</text>
</comment>
<name>A0ABU7CEV0_9TELE</name>